<keyword evidence="6" id="KW-0479">Metal-binding</keyword>
<feature type="domain" description="HhH-GPD" evidence="13">
    <location>
        <begin position="46"/>
        <end position="194"/>
    </location>
</feature>
<dbReference type="InterPro" id="IPR011257">
    <property type="entry name" value="DNA_glycosylase"/>
</dbReference>
<comment type="similarity">
    <text evidence="3">Belongs to the Nth/MutY family.</text>
</comment>
<evidence type="ECO:0000256" key="6">
    <source>
        <dbReference type="ARBA" id="ARBA00022723"/>
    </source>
</evidence>
<evidence type="ECO:0000313" key="15">
    <source>
        <dbReference type="Proteomes" id="UP000231333"/>
    </source>
</evidence>
<evidence type="ECO:0000256" key="2">
    <source>
        <dbReference type="ARBA" id="ARBA00001966"/>
    </source>
</evidence>
<dbReference type="Gene3D" id="1.10.340.30">
    <property type="entry name" value="Hypothetical protein, domain 2"/>
    <property type="match status" value="1"/>
</dbReference>
<dbReference type="GO" id="GO:0006298">
    <property type="term" value="P:mismatch repair"/>
    <property type="evidence" value="ECO:0007669"/>
    <property type="project" value="TreeGrafter"/>
</dbReference>
<dbReference type="AlphaFoldDB" id="A0A2H0QX71"/>
<keyword evidence="14" id="KW-0255">Endonuclease</keyword>
<keyword evidence="14" id="KW-0540">Nuclease</keyword>
<organism evidence="14 15">
    <name type="scientific">Candidatus Zambryskibacteria bacterium CG10_big_fil_rev_8_21_14_0_10_42_12</name>
    <dbReference type="NCBI Taxonomy" id="1975115"/>
    <lineage>
        <taxon>Bacteria</taxon>
        <taxon>Candidatus Zambryskiibacteriota</taxon>
    </lineage>
</organism>
<evidence type="ECO:0000256" key="11">
    <source>
        <dbReference type="ARBA" id="ARBA00023204"/>
    </source>
</evidence>
<reference evidence="14 15" key="1">
    <citation type="submission" date="2017-09" db="EMBL/GenBank/DDBJ databases">
        <title>Depth-based differentiation of microbial function through sediment-hosted aquifers and enrichment of novel symbionts in the deep terrestrial subsurface.</title>
        <authorList>
            <person name="Probst A.J."/>
            <person name="Ladd B."/>
            <person name="Jarett J.K."/>
            <person name="Geller-Mcgrath D.E."/>
            <person name="Sieber C.M."/>
            <person name="Emerson J.B."/>
            <person name="Anantharaman K."/>
            <person name="Thomas B.C."/>
            <person name="Malmstrom R."/>
            <person name="Stieglmeier M."/>
            <person name="Klingl A."/>
            <person name="Woyke T."/>
            <person name="Ryan C.M."/>
            <person name="Banfield J.F."/>
        </authorList>
    </citation>
    <scope>NUCLEOTIDE SEQUENCE [LARGE SCALE GENOMIC DNA]</scope>
    <source>
        <strain evidence="14">CG10_big_fil_rev_8_21_14_0_10_42_12</strain>
    </source>
</reference>
<dbReference type="SMART" id="SM00478">
    <property type="entry name" value="ENDO3c"/>
    <property type="match status" value="1"/>
</dbReference>
<dbReference type="GO" id="GO:0032357">
    <property type="term" value="F:oxidized purine DNA binding"/>
    <property type="evidence" value="ECO:0007669"/>
    <property type="project" value="TreeGrafter"/>
</dbReference>
<evidence type="ECO:0000256" key="12">
    <source>
        <dbReference type="ARBA" id="ARBA00023295"/>
    </source>
</evidence>
<dbReference type="GO" id="GO:0034039">
    <property type="term" value="F:8-oxo-7,8-dihydroguanine DNA N-glycosylase activity"/>
    <property type="evidence" value="ECO:0007669"/>
    <property type="project" value="TreeGrafter"/>
</dbReference>
<protein>
    <recommendedName>
        <fullName evidence="5">Adenine DNA glycosylase</fullName>
        <ecNumber evidence="4">3.2.2.31</ecNumber>
    </recommendedName>
</protein>
<dbReference type="InterPro" id="IPR000445">
    <property type="entry name" value="HhH_motif"/>
</dbReference>
<dbReference type="SUPFAM" id="SSF48150">
    <property type="entry name" value="DNA-glycosylase"/>
    <property type="match status" value="1"/>
</dbReference>
<proteinExistence type="inferred from homology"/>
<dbReference type="GO" id="GO:0035485">
    <property type="term" value="F:adenine/guanine mispair binding"/>
    <property type="evidence" value="ECO:0007669"/>
    <property type="project" value="TreeGrafter"/>
</dbReference>
<dbReference type="GO" id="GO:0006284">
    <property type="term" value="P:base-excision repair"/>
    <property type="evidence" value="ECO:0007669"/>
    <property type="project" value="InterPro"/>
</dbReference>
<dbReference type="InterPro" id="IPR004036">
    <property type="entry name" value="Endonuclease-III-like_CS2"/>
</dbReference>
<keyword evidence="7" id="KW-0227">DNA damage</keyword>
<dbReference type="EC" id="3.2.2.31" evidence="4"/>
<dbReference type="PANTHER" id="PTHR42944">
    <property type="entry name" value="ADENINE DNA GLYCOSYLASE"/>
    <property type="match status" value="1"/>
</dbReference>
<comment type="caution">
    <text evidence="14">The sequence shown here is derived from an EMBL/GenBank/DDBJ whole genome shotgun (WGS) entry which is preliminary data.</text>
</comment>
<dbReference type="Proteomes" id="UP000231333">
    <property type="component" value="Unassembled WGS sequence"/>
</dbReference>
<dbReference type="GO" id="GO:0046872">
    <property type="term" value="F:metal ion binding"/>
    <property type="evidence" value="ECO:0007669"/>
    <property type="project" value="UniProtKB-KW"/>
</dbReference>
<evidence type="ECO:0000256" key="4">
    <source>
        <dbReference type="ARBA" id="ARBA00012045"/>
    </source>
</evidence>
<evidence type="ECO:0000256" key="5">
    <source>
        <dbReference type="ARBA" id="ARBA00022023"/>
    </source>
</evidence>
<keyword evidence="8" id="KW-0378">Hydrolase</keyword>
<evidence type="ECO:0000256" key="1">
    <source>
        <dbReference type="ARBA" id="ARBA00000843"/>
    </source>
</evidence>
<dbReference type="PROSITE" id="PS01155">
    <property type="entry name" value="ENDONUCLEASE_III_2"/>
    <property type="match status" value="1"/>
</dbReference>
<comment type="cofactor">
    <cofactor evidence="2">
        <name>[4Fe-4S] cluster</name>
        <dbReference type="ChEBI" id="CHEBI:49883"/>
    </cofactor>
</comment>
<dbReference type="GO" id="GO:0000701">
    <property type="term" value="F:purine-specific mismatch base pair DNA N-glycosylase activity"/>
    <property type="evidence" value="ECO:0007669"/>
    <property type="project" value="UniProtKB-EC"/>
</dbReference>
<accession>A0A2H0QX71</accession>
<dbReference type="GO" id="GO:0051536">
    <property type="term" value="F:iron-sulfur cluster binding"/>
    <property type="evidence" value="ECO:0007669"/>
    <property type="project" value="UniProtKB-KW"/>
</dbReference>
<evidence type="ECO:0000313" key="14">
    <source>
        <dbReference type="EMBL" id="PIR38861.1"/>
    </source>
</evidence>
<dbReference type="InterPro" id="IPR044298">
    <property type="entry name" value="MIG/MutY"/>
</dbReference>
<keyword evidence="9" id="KW-0408">Iron</keyword>
<dbReference type="Pfam" id="PF00633">
    <property type="entry name" value="HHH"/>
    <property type="match status" value="1"/>
</dbReference>
<dbReference type="InterPro" id="IPR023170">
    <property type="entry name" value="HhH_base_excis_C"/>
</dbReference>
<gene>
    <name evidence="14" type="ORF">COV34_00270</name>
</gene>
<comment type="catalytic activity">
    <reaction evidence="1">
        <text>Hydrolyzes free adenine bases from 7,8-dihydro-8-oxoguanine:adenine mismatched double-stranded DNA, leaving an apurinic site.</text>
        <dbReference type="EC" id="3.2.2.31"/>
    </reaction>
</comment>
<name>A0A2H0QX71_9BACT</name>
<dbReference type="GO" id="GO:0004519">
    <property type="term" value="F:endonuclease activity"/>
    <property type="evidence" value="ECO:0007669"/>
    <property type="project" value="UniProtKB-KW"/>
</dbReference>
<keyword evidence="11" id="KW-0234">DNA repair</keyword>
<dbReference type="PANTHER" id="PTHR42944:SF1">
    <property type="entry name" value="ADENINE DNA GLYCOSYLASE"/>
    <property type="match status" value="1"/>
</dbReference>
<evidence type="ECO:0000256" key="3">
    <source>
        <dbReference type="ARBA" id="ARBA00008343"/>
    </source>
</evidence>
<evidence type="ECO:0000256" key="8">
    <source>
        <dbReference type="ARBA" id="ARBA00022801"/>
    </source>
</evidence>
<dbReference type="EMBL" id="PCXL01000006">
    <property type="protein sequence ID" value="PIR38861.1"/>
    <property type="molecule type" value="Genomic_DNA"/>
</dbReference>
<dbReference type="Pfam" id="PF00730">
    <property type="entry name" value="HhH-GPD"/>
    <property type="match status" value="1"/>
</dbReference>
<dbReference type="Gene3D" id="1.10.1670.10">
    <property type="entry name" value="Helix-hairpin-Helix base-excision DNA repair enzymes (C-terminal)"/>
    <property type="match status" value="1"/>
</dbReference>
<dbReference type="InterPro" id="IPR003265">
    <property type="entry name" value="HhH-GPD_domain"/>
</dbReference>
<sequence length="266" mass="31306">MGKYDDFQKKLYRFYKENYRHLPWRVNDLFSDKKGNPYKILVSEMMLQQTQVSRVIEKYKSFLKKFPTVKAPAEAPQTEVLKEWQGLGYNRRALYLKHTAEAIVEKYNGKFPKDYESLLSLPGIGQSTAGAIIAFAWNIPVVFIETNIRSVFIHEFFKNKENISDKEILPLIEKTLDTDHPRDFYYALMDYGVHLKQKENHSRKSKHYVKQTKFKGSHREARAQVLKFLLAHPRIKSTKIISQKLNILEEKVVECITQLKQEGFIN</sequence>
<evidence type="ECO:0000256" key="7">
    <source>
        <dbReference type="ARBA" id="ARBA00022763"/>
    </source>
</evidence>
<keyword evidence="12" id="KW-0326">Glycosidase</keyword>
<evidence type="ECO:0000256" key="10">
    <source>
        <dbReference type="ARBA" id="ARBA00023014"/>
    </source>
</evidence>
<dbReference type="CDD" id="cd00056">
    <property type="entry name" value="ENDO3c"/>
    <property type="match status" value="1"/>
</dbReference>
<evidence type="ECO:0000256" key="9">
    <source>
        <dbReference type="ARBA" id="ARBA00023004"/>
    </source>
</evidence>
<evidence type="ECO:0000259" key="13">
    <source>
        <dbReference type="SMART" id="SM00478"/>
    </source>
</evidence>
<keyword evidence="10" id="KW-0411">Iron-sulfur</keyword>